<dbReference type="PANTHER" id="PTHR30450">
    <property type="entry name" value="ABC TRANSPORTER PERMEASE"/>
    <property type="match status" value="1"/>
</dbReference>
<dbReference type="EMBL" id="JAAFGS010000005">
    <property type="protein sequence ID" value="NGZ76814.1"/>
    <property type="molecule type" value="Genomic_DNA"/>
</dbReference>
<name>A0ABX0FBG3_9BACL</name>
<keyword evidence="10" id="KW-1185">Reference proteome</keyword>
<sequence length="223" mass="24435">MNYDLDFSQVNWEEFGKATVETLQMLAYSSLFTLILGLPIGIILFLWARSSSTVLRTLYSILSVVVNILRSVPFIILIIALIPVTKEIVNTSIGVRGMIPPLVIGAAPFFARLVETSLREVDRGVIEAAQAMGASTWQIVYKVILRESLPGLIAGFTVTVIALISYTAMSGLVGGGGLGFLAVNYGYYRYETAVMLVSIVIIVLMVQLIQMVGDRLVVHFTRK</sequence>
<dbReference type="Gene3D" id="1.10.3720.10">
    <property type="entry name" value="MetI-like"/>
    <property type="match status" value="1"/>
</dbReference>
<organism evidence="9 10">
    <name type="scientific">Saccharibacillus alkalitolerans</name>
    <dbReference type="NCBI Taxonomy" id="2705290"/>
    <lineage>
        <taxon>Bacteria</taxon>
        <taxon>Bacillati</taxon>
        <taxon>Bacillota</taxon>
        <taxon>Bacilli</taxon>
        <taxon>Bacillales</taxon>
        <taxon>Paenibacillaceae</taxon>
        <taxon>Saccharibacillus</taxon>
    </lineage>
</organism>
<proteinExistence type="inferred from homology"/>
<comment type="similarity">
    <text evidence="7">Belongs to the binding-protein-dependent transport system permease family.</text>
</comment>
<feature type="transmembrane region" description="Helical" evidence="7">
    <location>
        <begin position="94"/>
        <end position="114"/>
    </location>
</feature>
<evidence type="ECO:0000256" key="3">
    <source>
        <dbReference type="ARBA" id="ARBA00022475"/>
    </source>
</evidence>
<feature type="transmembrane region" description="Helical" evidence="7">
    <location>
        <begin position="59"/>
        <end position="82"/>
    </location>
</feature>
<protein>
    <submittedName>
        <fullName evidence="9">ABC transporter permease</fullName>
    </submittedName>
</protein>
<feature type="transmembrane region" description="Helical" evidence="7">
    <location>
        <begin position="25"/>
        <end position="47"/>
    </location>
</feature>
<keyword evidence="6 7" id="KW-0472">Membrane</keyword>
<evidence type="ECO:0000256" key="7">
    <source>
        <dbReference type="RuleBase" id="RU363032"/>
    </source>
</evidence>
<dbReference type="InterPro" id="IPR035906">
    <property type="entry name" value="MetI-like_sf"/>
</dbReference>
<keyword evidence="2 7" id="KW-0813">Transport</keyword>
<comment type="caution">
    <text evidence="9">The sequence shown here is derived from an EMBL/GenBank/DDBJ whole genome shotgun (WGS) entry which is preliminary data.</text>
</comment>
<dbReference type="CDD" id="cd06261">
    <property type="entry name" value="TM_PBP2"/>
    <property type="match status" value="1"/>
</dbReference>
<dbReference type="Proteomes" id="UP000800303">
    <property type="component" value="Unassembled WGS sequence"/>
</dbReference>
<evidence type="ECO:0000256" key="2">
    <source>
        <dbReference type="ARBA" id="ARBA00022448"/>
    </source>
</evidence>
<dbReference type="PROSITE" id="PS50928">
    <property type="entry name" value="ABC_TM1"/>
    <property type="match status" value="1"/>
</dbReference>
<evidence type="ECO:0000259" key="8">
    <source>
        <dbReference type="PROSITE" id="PS50928"/>
    </source>
</evidence>
<keyword evidence="5 7" id="KW-1133">Transmembrane helix</keyword>
<evidence type="ECO:0000256" key="1">
    <source>
        <dbReference type="ARBA" id="ARBA00004651"/>
    </source>
</evidence>
<dbReference type="InterPro" id="IPR000515">
    <property type="entry name" value="MetI-like"/>
</dbReference>
<keyword evidence="4 7" id="KW-0812">Transmembrane</keyword>
<dbReference type="RefSeq" id="WP_166276016.1">
    <property type="nucleotide sequence ID" value="NZ_JAAFGS010000005.1"/>
</dbReference>
<feature type="domain" description="ABC transmembrane type-1" evidence="8">
    <location>
        <begin position="19"/>
        <end position="213"/>
    </location>
</feature>
<keyword evidence="3" id="KW-1003">Cell membrane</keyword>
<dbReference type="PANTHER" id="PTHR30450:SF1">
    <property type="entry name" value="D-METHIONINE TRANSPORT SYSTEM PERMEASE PROTEIN METI-RELATED"/>
    <property type="match status" value="1"/>
</dbReference>
<accession>A0ABX0FBG3</accession>
<evidence type="ECO:0000313" key="10">
    <source>
        <dbReference type="Proteomes" id="UP000800303"/>
    </source>
</evidence>
<evidence type="ECO:0000256" key="6">
    <source>
        <dbReference type="ARBA" id="ARBA00023136"/>
    </source>
</evidence>
<dbReference type="InterPro" id="IPR051322">
    <property type="entry name" value="AA_ABC_Transporter_Permease"/>
</dbReference>
<comment type="subcellular location">
    <subcellularLocation>
        <location evidence="1 7">Cell membrane</location>
        <topology evidence="1 7">Multi-pass membrane protein</topology>
    </subcellularLocation>
</comment>
<dbReference type="SUPFAM" id="SSF161098">
    <property type="entry name" value="MetI-like"/>
    <property type="match status" value="1"/>
</dbReference>
<evidence type="ECO:0000256" key="5">
    <source>
        <dbReference type="ARBA" id="ARBA00022989"/>
    </source>
</evidence>
<feature type="transmembrane region" description="Helical" evidence="7">
    <location>
        <begin position="193"/>
        <end position="213"/>
    </location>
</feature>
<gene>
    <name evidence="9" type="ORF">GYN08_15935</name>
</gene>
<reference evidence="9 10" key="1">
    <citation type="submission" date="2020-01" db="EMBL/GenBank/DDBJ databases">
        <title>Polyphasic characterisation and genomic insights into a novel alkali tolerant bacterium VR-M41.</title>
        <authorList>
            <person name="Vemuluri V.R."/>
        </authorList>
    </citation>
    <scope>NUCLEOTIDE SEQUENCE [LARGE SCALE GENOMIC DNA]</scope>
    <source>
        <strain evidence="9 10">VR-M41</strain>
    </source>
</reference>
<feature type="transmembrane region" description="Helical" evidence="7">
    <location>
        <begin position="152"/>
        <end position="173"/>
    </location>
</feature>
<dbReference type="Pfam" id="PF00528">
    <property type="entry name" value="BPD_transp_1"/>
    <property type="match status" value="1"/>
</dbReference>
<evidence type="ECO:0000256" key="4">
    <source>
        <dbReference type="ARBA" id="ARBA00022692"/>
    </source>
</evidence>
<evidence type="ECO:0000313" key="9">
    <source>
        <dbReference type="EMBL" id="NGZ76814.1"/>
    </source>
</evidence>
<dbReference type="NCBIfam" id="NF008049">
    <property type="entry name" value="PRK10782.1"/>
    <property type="match status" value="1"/>
</dbReference>